<gene>
    <name evidence="1" type="ORF">METZ01_LOCUS376068</name>
</gene>
<organism evidence="1">
    <name type="scientific">marine metagenome</name>
    <dbReference type="NCBI Taxonomy" id="408172"/>
    <lineage>
        <taxon>unclassified sequences</taxon>
        <taxon>metagenomes</taxon>
        <taxon>ecological metagenomes</taxon>
    </lineage>
</organism>
<sequence length="300" mass="33117">TRRMIQGNDGGACVTFNAGETWSSIYNQPTSQFYHIDVDNQFPYRIYATQQDNSAISSPSQSLNGPIRWSDCYPCGNAESGYVAVRPDNPNIVYTGAIGSSPGGGDSLLRYDHETGQVRIVSIWPEASYGLGVDELKYRFQWTYPIVISPHDPRIIYACANVVFRSDDDGSSWDTISPDLTRNDRSKMGQSGGPLTGDMTGVEHYGTIFAFAESPHHPGVFWAASDDGLVHLSRDHGKTWNDVTPQALPNDALIGTLECSPHDPETVYLSATRYKFDDTKPYLLKTNDSGKTWTKITDGI</sequence>
<accession>A0A382TM90</accession>
<evidence type="ECO:0000313" key="1">
    <source>
        <dbReference type="EMBL" id="SVD23214.1"/>
    </source>
</evidence>
<reference evidence="1" key="1">
    <citation type="submission" date="2018-05" db="EMBL/GenBank/DDBJ databases">
        <authorList>
            <person name="Lanie J.A."/>
            <person name="Ng W.-L."/>
            <person name="Kazmierczak K.M."/>
            <person name="Andrzejewski T.M."/>
            <person name="Davidsen T.M."/>
            <person name="Wayne K.J."/>
            <person name="Tettelin H."/>
            <person name="Glass J.I."/>
            <person name="Rusch D."/>
            <person name="Podicherti R."/>
            <person name="Tsui H.-C.T."/>
            <person name="Winkler M.E."/>
        </authorList>
    </citation>
    <scope>NUCLEOTIDE SEQUENCE</scope>
</reference>
<feature type="non-terminal residue" evidence="1">
    <location>
        <position position="300"/>
    </location>
</feature>
<feature type="non-terminal residue" evidence="1">
    <location>
        <position position="1"/>
    </location>
</feature>
<dbReference type="InterPro" id="IPR015943">
    <property type="entry name" value="WD40/YVTN_repeat-like_dom_sf"/>
</dbReference>
<dbReference type="AlphaFoldDB" id="A0A382TM90"/>
<dbReference type="Gene3D" id="2.130.10.10">
    <property type="entry name" value="YVTN repeat-like/Quinoprotein amine dehydrogenase"/>
    <property type="match status" value="1"/>
</dbReference>
<dbReference type="CDD" id="cd15482">
    <property type="entry name" value="Sialidase_non-viral"/>
    <property type="match status" value="1"/>
</dbReference>
<proteinExistence type="predicted"/>
<protein>
    <submittedName>
        <fullName evidence="1">Uncharacterized protein</fullName>
    </submittedName>
</protein>
<dbReference type="EMBL" id="UINC01137710">
    <property type="protein sequence ID" value="SVD23214.1"/>
    <property type="molecule type" value="Genomic_DNA"/>
</dbReference>
<name>A0A382TM90_9ZZZZ</name>
<dbReference type="SUPFAM" id="SSF110296">
    <property type="entry name" value="Oligoxyloglucan reducing end-specific cellobiohydrolase"/>
    <property type="match status" value="1"/>
</dbReference>